<keyword evidence="10" id="KW-0539">Nucleus</keyword>
<proteinExistence type="inferred from homology"/>
<evidence type="ECO:0000256" key="12">
    <source>
        <dbReference type="ARBA" id="ARBA00073820"/>
    </source>
</evidence>
<evidence type="ECO:0000256" key="4">
    <source>
        <dbReference type="ARBA" id="ARBA00018633"/>
    </source>
</evidence>
<dbReference type="OrthoDB" id="6220758at2759"/>
<dbReference type="Proteomes" id="UP000694255">
    <property type="component" value="Unassembled WGS sequence"/>
</dbReference>
<evidence type="ECO:0000256" key="5">
    <source>
        <dbReference type="ARBA" id="ARBA00022490"/>
    </source>
</evidence>
<reference evidence="13 14" key="1">
    <citation type="journal article" date="2021" name="DNA Res.">
        <title>Genome analysis of Candida subhashii reveals its hybrid nature and dual mitochondrial genome conformations.</title>
        <authorList>
            <person name="Mixao V."/>
            <person name="Hegedusova E."/>
            <person name="Saus E."/>
            <person name="Pryszcz L.P."/>
            <person name="Cillingova A."/>
            <person name="Nosek J."/>
            <person name="Gabaldon T."/>
        </authorList>
    </citation>
    <scope>NUCLEOTIDE SEQUENCE [LARGE SCALE GENOMIC DNA]</scope>
    <source>
        <strain evidence="13 14">CBS 10753</strain>
    </source>
</reference>
<evidence type="ECO:0000256" key="7">
    <source>
        <dbReference type="ARBA" id="ARBA00023015"/>
    </source>
</evidence>
<dbReference type="GO" id="GO:0006325">
    <property type="term" value="P:chromatin organization"/>
    <property type="evidence" value="ECO:0007669"/>
    <property type="project" value="UniProtKB-KW"/>
</dbReference>
<evidence type="ECO:0000313" key="13">
    <source>
        <dbReference type="EMBL" id="KAG7662013.1"/>
    </source>
</evidence>
<dbReference type="Pfam" id="PF00022">
    <property type="entry name" value="Actin"/>
    <property type="match status" value="1"/>
</dbReference>
<dbReference type="GO" id="GO:0005737">
    <property type="term" value="C:cytoplasm"/>
    <property type="evidence" value="ECO:0007669"/>
    <property type="project" value="UniProtKB-SubCell"/>
</dbReference>
<keyword evidence="14" id="KW-1185">Reference proteome</keyword>
<evidence type="ECO:0000256" key="3">
    <source>
        <dbReference type="ARBA" id="ARBA00005665"/>
    </source>
</evidence>
<dbReference type="CDD" id="cd10210">
    <property type="entry name" value="ASKHA_NBD_Arp6"/>
    <property type="match status" value="1"/>
</dbReference>
<comment type="caution">
    <text evidence="13">The sequence shown here is derived from an EMBL/GenBank/DDBJ whole genome shotgun (WGS) entry which is preliminary data.</text>
</comment>
<evidence type="ECO:0000256" key="11">
    <source>
        <dbReference type="ARBA" id="ARBA00025222"/>
    </source>
</evidence>
<name>A0A8J5UFK0_9ASCO</name>
<sequence>MTKQYIVIDNGSYNIKAGFNSGESTSTPLKISNSITKTRDGLIHIGNQYQSHTNNYSGIQFKRPHDQGHLTSWETEKPIWDYTLDQLSPDKEIDPGNVHLTLTEPAFQLPQLSINTDQIVFEEYGFSQYYRCMPASLVPFAVDPNSVNTDFSLVIDAGFSSTWIVPMIYQNVYWEGVRKLPVGGRLLNGLLREVISFRHYDISEDPILINTIKESTCFLATDFNQTLKNKQKYLAEFVLPDFKTTTTGFVKTKDTPEIPSDTQILKLYDERFSIPEAYFHPEIIFDNNDITAGNSLVQNAPLKNLTDLIVESIMSCPEVTRPLLSANVCLVGGSGNIPNFTDRLISELTKELPMNWKVKIHATHDDIPLDEMSWYGGINLTNEDILSNISISKKDYFEHGANWCQKQFGFKNL</sequence>
<evidence type="ECO:0000256" key="2">
    <source>
        <dbReference type="ARBA" id="ARBA00004496"/>
    </source>
</evidence>
<dbReference type="RefSeq" id="XP_049262246.1">
    <property type="nucleotide sequence ID" value="XM_049408480.1"/>
</dbReference>
<organism evidence="13 14">
    <name type="scientific">[Candida] subhashii</name>
    <dbReference type="NCBI Taxonomy" id="561895"/>
    <lineage>
        <taxon>Eukaryota</taxon>
        <taxon>Fungi</taxon>
        <taxon>Dikarya</taxon>
        <taxon>Ascomycota</taxon>
        <taxon>Saccharomycotina</taxon>
        <taxon>Pichiomycetes</taxon>
        <taxon>Debaryomycetaceae</taxon>
        <taxon>Spathaspora</taxon>
    </lineage>
</organism>
<evidence type="ECO:0000256" key="8">
    <source>
        <dbReference type="ARBA" id="ARBA00023159"/>
    </source>
</evidence>
<dbReference type="PANTHER" id="PTHR11937">
    <property type="entry name" value="ACTIN"/>
    <property type="match status" value="1"/>
</dbReference>
<evidence type="ECO:0000256" key="6">
    <source>
        <dbReference type="ARBA" id="ARBA00022853"/>
    </source>
</evidence>
<evidence type="ECO:0000256" key="9">
    <source>
        <dbReference type="ARBA" id="ARBA00023163"/>
    </source>
</evidence>
<dbReference type="AlphaFoldDB" id="A0A8J5UFK0"/>
<evidence type="ECO:0000256" key="10">
    <source>
        <dbReference type="ARBA" id="ARBA00023242"/>
    </source>
</evidence>
<keyword evidence="5" id="KW-0963">Cytoplasm</keyword>
<dbReference type="EMBL" id="JAGSYN010000186">
    <property type="protein sequence ID" value="KAG7662013.1"/>
    <property type="molecule type" value="Genomic_DNA"/>
</dbReference>
<evidence type="ECO:0000313" key="14">
    <source>
        <dbReference type="Proteomes" id="UP000694255"/>
    </source>
</evidence>
<accession>A0A8J5UFK0</accession>
<gene>
    <name evidence="13" type="ORF">J8A68_004513</name>
</gene>
<dbReference type="SMART" id="SM00268">
    <property type="entry name" value="ACTIN"/>
    <property type="match status" value="1"/>
</dbReference>
<protein>
    <recommendedName>
        <fullName evidence="4">Actin-like protein ARP6</fullName>
    </recommendedName>
    <alternativeName>
        <fullName evidence="12">Actin-like protein arp6</fullName>
    </alternativeName>
</protein>
<keyword evidence="9" id="KW-0804">Transcription</keyword>
<dbReference type="FunFam" id="3.90.640.10:FF:000040">
    <property type="entry name" value="Actin-like protein ARP6"/>
    <property type="match status" value="1"/>
</dbReference>
<keyword evidence="6" id="KW-0156">Chromatin regulator</keyword>
<comment type="similarity">
    <text evidence="3">Belongs to the actin family. ARP6 subfamily.</text>
</comment>
<dbReference type="GeneID" id="73471313"/>
<keyword evidence="8" id="KW-0010">Activator</keyword>
<evidence type="ECO:0000256" key="1">
    <source>
        <dbReference type="ARBA" id="ARBA00004123"/>
    </source>
</evidence>
<comment type="subcellular location">
    <subcellularLocation>
        <location evidence="2">Cytoplasm</location>
    </subcellularLocation>
    <subcellularLocation>
        <location evidence="1">Nucleus</location>
    </subcellularLocation>
</comment>
<keyword evidence="7" id="KW-0805">Transcription regulation</keyword>
<dbReference type="GO" id="GO:0005634">
    <property type="term" value="C:nucleus"/>
    <property type="evidence" value="ECO:0007669"/>
    <property type="project" value="UniProtKB-SubCell"/>
</dbReference>
<comment type="function">
    <text evidence="11">Component of the SWR1 complex which mediates the ATP-dependent exchange of histone H2A for the H2A variant HZT1 leading to transcriptional regulation of selected genes by chromatin remodeling. Involved in chromosome stability.</text>
</comment>
<dbReference type="InterPro" id="IPR004000">
    <property type="entry name" value="Actin"/>
</dbReference>